<reference evidence="2" key="1">
    <citation type="journal article" date="2021" name="PeerJ">
        <title>Extensive microbial diversity within the chicken gut microbiome revealed by metagenomics and culture.</title>
        <authorList>
            <person name="Gilroy R."/>
            <person name="Ravi A."/>
            <person name="Getino M."/>
            <person name="Pursley I."/>
            <person name="Horton D.L."/>
            <person name="Alikhan N.F."/>
            <person name="Baker D."/>
            <person name="Gharbi K."/>
            <person name="Hall N."/>
            <person name="Watson M."/>
            <person name="Adriaenssens E.M."/>
            <person name="Foster-Nyarko E."/>
            <person name="Jarju S."/>
            <person name="Secka A."/>
            <person name="Antonio M."/>
            <person name="Oren A."/>
            <person name="Chaudhuri R.R."/>
            <person name="La Ragione R."/>
            <person name="Hildebrand F."/>
            <person name="Pallen M.J."/>
        </authorList>
    </citation>
    <scope>NUCLEOTIDE SEQUENCE</scope>
    <source>
        <strain evidence="2">F6-6636</strain>
    </source>
</reference>
<proteinExistence type="predicted"/>
<dbReference type="AlphaFoldDB" id="A0A948TIJ5"/>
<accession>A0A948TIJ5</accession>
<evidence type="ECO:0000313" key="3">
    <source>
        <dbReference type="Proteomes" id="UP000777303"/>
    </source>
</evidence>
<dbReference type="InterPro" id="IPR014729">
    <property type="entry name" value="Rossmann-like_a/b/a_fold"/>
</dbReference>
<dbReference type="InterPro" id="IPR022310">
    <property type="entry name" value="NAD/GMP_synthase"/>
</dbReference>
<dbReference type="Pfam" id="PF02540">
    <property type="entry name" value="NAD_synthase"/>
    <property type="match status" value="1"/>
</dbReference>
<organism evidence="2 3">
    <name type="scientific">Candidatus Paralactobacillus gallistercoris</name>
    <dbReference type="NCBI Taxonomy" id="2838724"/>
    <lineage>
        <taxon>Bacteria</taxon>
        <taxon>Bacillati</taxon>
        <taxon>Bacillota</taxon>
        <taxon>Bacilli</taxon>
        <taxon>Lactobacillales</taxon>
        <taxon>Lactobacillaceae</taxon>
        <taxon>Lactobacillus</taxon>
    </lineage>
</organism>
<comment type="caution">
    <text evidence="2">The sequence shown here is derived from an EMBL/GenBank/DDBJ whole genome shotgun (WGS) entry which is preliminary data.</text>
</comment>
<sequence length="127" mass="14436">MRPLQQEIIAFEKVQPRIKPALEIRRSVDFLKRYLQHVKMYTYVLGISGGQDSTLAGKLTQMAITELRNEEHDDRYQFIAVRLPYGNQIDDNDAQAALAFIEPDQSLCINIKAGTDALVNTISQNKV</sequence>
<evidence type="ECO:0000259" key="1">
    <source>
        <dbReference type="Pfam" id="PF02540"/>
    </source>
</evidence>
<dbReference type="Proteomes" id="UP000777303">
    <property type="component" value="Unassembled WGS sequence"/>
</dbReference>
<gene>
    <name evidence="2" type="ORF">H9901_00980</name>
</gene>
<feature type="domain" description="NAD/GMP synthase" evidence="1">
    <location>
        <begin position="24"/>
        <end position="125"/>
    </location>
</feature>
<dbReference type="GO" id="GO:0006163">
    <property type="term" value="P:purine nucleotide metabolic process"/>
    <property type="evidence" value="ECO:0007669"/>
    <property type="project" value="UniProtKB-ARBA"/>
</dbReference>
<dbReference type="SUPFAM" id="SSF52402">
    <property type="entry name" value="Adenine nucleotide alpha hydrolases-like"/>
    <property type="match status" value="1"/>
</dbReference>
<evidence type="ECO:0000313" key="2">
    <source>
        <dbReference type="EMBL" id="MBU3851274.1"/>
    </source>
</evidence>
<reference evidence="2" key="2">
    <citation type="submission" date="2021-04" db="EMBL/GenBank/DDBJ databases">
        <authorList>
            <person name="Gilroy R."/>
        </authorList>
    </citation>
    <scope>NUCLEOTIDE SEQUENCE</scope>
    <source>
        <strain evidence="2">F6-6636</strain>
    </source>
</reference>
<dbReference type="EMBL" id="JAHLFS010000016">
    <property type="protein sequence ID" value="MBU3851274.1"/>
    <property type="molecule type" value="Genomic_DNA"/>
</dbReference>
<dbReference type="Gene3D" id="3.40.50.620">
    <property type="entry name" value="HUPs"/>
    <property type="match status" value="1"/>
</dbReference>
<protein>
    <submittedName>
        <fullName evidence="2">NAD(+) synthase</fullName>
    </submittedName>
</protein>
<name>A0A948TIJ5_9LACO</name>
<feature type="non-terminal residue" evidence="2">
    <location>
        <position position="127"/>
    </location>
</feature>